<dbReference type="AlphaFoldDB" id="A0A6G6J7M8"/>
<dbReference type="EMBL" id="CP049142">
    <property type="protein sequence ID" value="QIE91358.1"/>
    <property type="molecule type" value="Genomic_DNA"/>
</dbReference>
<sequence>MSQIRTVCPVAERTIETFVQFVSIGGERQRVEFKREVVWLQESETQLEFVHGGEVVSSGACASDWCGLFSSIDPADLGANTAAKRFKVDANSSMEIQLVTCVFLNPVFESPENRQVNLSQPANYRSCFSYIPDSWRYERQDEHGLVYPQPQKRILAREVTWSTKWTDEERVSRIEDFKKRWARPAAAACA</sequence>
<accession>A0A6G6J7M8</accession>
<keyword evidence="1" id="KW-0614">Plasmid</keyword>
<evidence type="ECO:0000313" key="2">
    <source>
        <dbReference type="Proteomes" id="UP000501063"/>
    </source>
</evidence>
<geneLocation type="plasmid" evidence="2">
    <name>ppnihbp1_1</name>
</geneLocation>
<name>A0A6G6J7M8_PSENT</name>
<dbReference type="RefSeq" id="WP_024767838.1">
    <property type="nucleotide sequence ID" value="NZ_CP049142.1"/>
</dbReference>
<organism evidence="1 2">
    <name type="scientific">Pseudomonas nitroreducens</name>
    <dbReference type="NCBI Taxonomy" id="46680"/>
    <lineage>
        <taxon>Bacteria</taxon>
        <taxon>Pseudomonadati</taxon>
        <taxon>Pseudomonadota</taxon>
        <taxon>Gammaproteobacteria</taxon>
        <taxon>Pseudomonadales</taxon>
        <taxon>Pseudomonadaceae</taxon>
        <taxon>Pseudomonas</taxon>
    </lineage>
</organism>
<reference evidence="1 2" key="1">
    <citation type="submission" date="2020-02" db="EMBL/GenBank/DDBJ databases">
        <title>Integrative conjugative elements (ICEs) and plasmids drive adaptation of Pseudomonas nitroreducens strain HBP1 to wastewater environment.</title>
        <authorList>
            <person name="Sentchilo V."/>
            <person name="Carraro N."/>
            <person name="Bertelli C."/>
            <person name="van der Meer J.R."/>
        </authorList>
    </citation>
    <scope>NUCLEOTIDE SEQUENCE [LARGE SCALE GENOMIC DNA]</scope>
    <source>
        <strain evidence="1 2">HBP1</strain>
        <plasmid evidence="2">ppnihbp1_1</plasmid>
    </source>
</reference>
<evidence type="ECO:0000313" key="1">
    <source>
        <dbReference type="EMBL" id="QIE91358.1"/>
    </source>
</evidence>
<gene>
    <name evidence="1" type="ORF">G5B91_33975</name>
</gene>
<protein>
    <submittedName>
        <fullName evidence="1">Uncharacterized protein</fullName>
    </submittedName>
</protein>
<proteinExistence type="predicted"/>
<dbReference type="KEGG" id="pnt:G5B91_33975"/>
<dbReference type="Proteomes" id="UP000501063">
    <property type="component" value="Plasmid pPniHBP1_1"/>
</dbReference>